<organism evidence="3 4">
    <name type="scientific">Cladophialophora chaetospira</name>
    <dbReference type="NCBI Taxonomy" id="386627"/>
    <lineage>
        <taxon>Eukaryota</taxon>
        <taxon>Fungi</taxon>
        <taxon>Dikarya</taxon>
        <taxon>Ascomycota</taxon>
        <taxon>Pezizomycotina</taxon>
        <taxon>Eurotiomycetes</taxon>
        <taxon>Chaetothyriomycetidae</taxon>
        <taxon>Chaetothyriales</taxon>
        <taxon>Herpotrichiellaceae</taxon>
        <taxon>Cladophialophora</taxon>
    </lineage>
</organism>
<proteinExistence type="predicted"/>
<dbReference type="Proteomes" id="UP001172673">
    <property type="component" value="Unassembled WGS sequence"/>
</dbReference>
<evidence type="ECO:0000313" key="3">
    <source>
        <dbReference type="EMBL" id="KAJ9604539.1"/>
    </source>
</evidence>
<feature type="coiled-coil region" evidence="1">
    <location>
        <begin position="53"/>
        <end position="80"/>
    </location>
</feature>
<dbReference type="EMBL" id="JAPDRK010000018">
    <property type="protein sequence ID" value="KAJ9604539.1"/>
    <property type="molecule type" value="Genomic_DNA"/>
</dbReference>
<dbReference type="AlphaFoldDB" id="A0AA38X0I3"/>
<keyword evidence="1" id="KW-0175">Coiled coil</keyword>
<evidence type="ECO:0000313" key="4">
    <source>
        <dbReference type="Proteomes" id="UP001172673"/>
    </source>
</evidence>
<evidence type="ECO:0000256" key="1">
    <source>
        <dbReference type="SAM" id="Coils"/>
    </source>
</evidence>
<name>A0AA38X0I3_9EURO</name>
<reference evidence="3" key="1">
    <citation type="submission" date="2022-10" db="EMBL/GenBank/DDBJ databases">
        <title>Culturing micro-colonial fungi from biological soil crusts in the Mojave desert and describing Neophaeococcomyces mojavensis, and introducing the new genera and species Taxawa tesnikishii.</title>
        <authorList>
            <person name="Kurbessoian T."/>
            <person name="Stajich J.E."/>
        </authorList>
    </citation>
    <scope>NUCLEOTIDE SEQUENCE</scope>
    <source>
        <strain evidence="3">TK_41</strain>
    </source>
</reference>
<evidence type="ECO:0000256" key="2">
    <source>
        <dbReference type="SAM" id="MobiDB-lite"/>
    </source>
</evidence>
<comment type="caution">
    <text evidence="3">The sequence shown here is derived from an EMBL/GenBank/DDBJ whole genome shotgun (WGS) entry which is preliminary data.</text>
</comment>
<accession>A0AA38X0I3</accession>
<sequence>MARTKQPPYTYRMAMERVGAKRVRIEEPEEESLDQGVEPAVASRPTARTSPGYEALIAQKRELQAKTEDLEAQIKELKKSHIEKEGLQLWALRRQLPQVLQSLYNELDPPNDQARDRLANQATTIQEQRQTIVEQKETIKQRDQTNLEQQQIITGQGQRLFELNNQPVDNAGQDLQNGIDRARKTDKQIIANQKAVIVGLLAKAEAAKLPNEELRNDAQEEKAIELSEKINAAHQAWLFLAPYKNHALPLWRCDKLQGGDSMD</sequence>
<protein>
    <submittedName>
        <fullName evidence="3">Uncharacterized protein</fullName>
    </submittedName>
</protein>
<keyword evidence="4" id="KW-1185">Reference proteome</keyword>
<feature type="region of interest" description="Disordered" evidence="2">
    <location>
        <begin position="25"/>
        <end position="51"/>
    </location>
</feature>
<gene>
    <name evidence="3" type="ORF">H2200_010652</name>
</gene>